<evidence type="ECO:0000313" key="1">
    <source>
        <dbReference type="EMBL" id="EDM08849.1"/>
    </source>
</evidence>
<protein>
    <submittedName>
        <fullName evidence="1">RCG43200</fullName>
    </submittedName>
</protein>
<dbReference type="Proteomes" id="UP000234681">
    <property type="component" value="Chromosome 16"/>
</dbReference>
<proteinExistence type="predicted"/>
<gene>
    <name evidence="1" type="ORF">rCG_43200</name>
</gene>
<name>A6IWM3_RAT</name>
<accession>A6IWM3</accession>
<dbReference type="AlphaFoldDB" id="A6IWM3"/>
<sequence length="80" mass="8710">MRTMGPGAEPPLAENGTLAHVYLRSKCFGVRACLGNAGLRWPERKNLFPSSPLCSGLLDIKVEVGWKHVCLPVMTCMLPS</sequence>
<reference evidence="1 2" key="1">
    <citation type="submission" date="2005-09" db="EMBL/GenBank/DDBJ databases">
        <authorList>
            <person name="Mural R.J."/>
            <person name="Li P.W."/>
            <person name="Adams M.D."/>
            <person name="Amanatides P.G."/>
            <person name="Baden-Tillson H."/>
            <person name="Barnstead M."/>
            <person name="Chin S.H."/>
            <person name="Dew I."/>
            <person name="Evans C.A."/>
            <person name="Ferriera S."/>
            <person name="Flanigan M."/>
            <person name="Fosler C."/>
            <person name="Glodek A."/>
            <person name="Gu Z."/>
            <person name="Holt R.A."/>
            <person name="Jennings D."/>
            <person name="Kraft C.L."/>
            <person name="Lu F."/>
            <person name="Nguyen T."/>
            <person name="Nusskern D.R."/>
            <person name="Pfannkoch C.M."/>
            <person name="Sitter C."/>
            <person name="Sutton G.G."/>
            <person name="Venter J.C."/>
            <person name="Wang Z."/>
            <person name="Woodage T."/>
            <person name="Zheng X.H."/>
            <person name="Zhong F."/>
        </authorList>
    </citation>
    <scope>NUCLEOTIDE SEQUENCE [LARGE SCALE GENOMIC DNA]</scope>
    <source>
        <strain>BN</strain>
        <strain evidence="2">Sprague-Dawley</strain>
    </source>
</reference>
<organism evidence="1 2">
    <name type="scientific">Rattus norvegicus</name>
    <name type="common">Rat</name>
    <dbReference type="NCBI Taxonomy" id="10116"/>
    <lineage>
        <taxon>Eukaryota</taxon>
        <taxon>Metazoa</taxon>
        <taxon>Chordata</taxon>
        <taxon>Craniata</taxon>
        <taxon>Vertebrata</taxon>
        <taxon>Euteleostomi</taxon>
        <taxon>Mammalia</taxon>
        <taxon>Eutheria</taxon>
        <taxon>Euarchontoglires</taxon>
        <taxon>Glires</taxon>
        <taxon>Rodentia</taxon>
        <taxon>Myomorpha</taxon>
        <taxon>Muroidea</taxon>
        <taxon>Muridae</taxon>
        <taxon>Murinae</taxon>
        <taxon>Rattus</taxon>
    </lineage>
</organism>
<dbReference type="EMBL" id="CH473970">
    <property type="protein sequence ID" value="EDM08849.1"/>
    <property type="molecule type" value="Genomic_DNA"/>
</dbReference>
<evidence type="ECO:0000313" key="2">
    <source>
        <dbReference type="Proteomes" id="UP000234681"/>
    </source>
</evidence>